<feature type="domain" description="ABM" evidence="1">
    <location>
        <begin position="7"/>
        <end position="95"/>
    </location>
</feature>
<gene>
    <name evidence="2" type="ORF">SAMN05421854_107134</name>
</gene>
<dbReference type="EMBL" id="FOWC01000007">
    <property type="protein sequence ID" value="SFP83330.1"/>
    <property type="molecule type" value="Genomic_DNA"/>
</dbReference>
<proteinExistence type="predicted"/>
<name>A0A1I5TJV3_9PSEU</name>
<organism evidence="2 3">
    <name type="scientific">Amycolatopsis rubida</name>
    <dbReference type="NCBI Taxonomy" id="112413"/>
    <lineage>
        <taxon>Bacteria</taxon>
        <taxon>Bacillati</taxon>
        <taxon>Actinomycetota</taxon>
        <taxon>Actinomycetes</taxon>
        <taxon>Pseudonocardiales</taxon>
        <taxon>Pseudonocardiaceae</taxon>
        <taxon>Amycolatopsis</taxon>
    </lineage>
</organism>
<dbReference type="OrthoDB" id="3536734at2"/>
<evidence type="ECO:0000313" key="2">
    <source>
        <dbReference type="EMBL" id="SFP83330.1"/>
    </source>
</evidence>
<dbReference type="InterPro" id="IPR007138">
    <property type="entry name" value="ABM_dom"/>
</dbReference>
<keyword evidence="2" id="KW-0560">Oxidoreductase</keyword>
<dbReference type="InterPro" id="IPR011008">
    <property type="entry name" value="Dimeric_a/b-barrel"/>
</dbReference>
<dbReference type="Gene3D" id="3.30.70.100">
    <property type="match status" value="1"/>
</dbReference>
<evidence type="ECO:0000313" key="3">
    <source>
        <dbReference type="Proteomes" id="UP000199137"/>
    </source>
</evidence>
<keyword evidence="2" id="KW-0503">Monooxygenase</keyword>
<evidence type="ECO:0000259" key="1">
    <source>
        <dbReference type="PROSITE" id="PS51725"/>
    </source>
</evidence>
<accession>A0A1I5TJV3</accession>
<sequence length="117" mass="13592">MASAEPFRVLLRMQVKRGCEEQFEKTWLDVGDAVTSHPACLGQWLSRSRDEDSVYYIISDWADEPRFREFETSERHRRHREQLHPYRSGGSMATMTVVAHLPGSATATTHREWEAAR</sequence>
<dbReference type="AlphaFoldDB" id="A0A1I5TJV3"/>
<dbReference type="Proteomes" id="UP000199137">
    <property type="component" value="Unassembled WGS sequence"/>
</dbReference>
<dbReference type="STRING" id="112413.SAMN05421854_107134"/>
<protein>
    <submittedName>
        <fullName evidence="2">Heme-degrading monooxygenase HmoA</fullName>
    </submittedName>
</protein>
<reference evidence="2 3" key="1">
    <citation type="submission" date="2016-10" db="EMBL/GenBank/DDBJ databases">
        <authorList>
            <person name="de Groot N.N."/>
        </authorList>
    </citation>
    <scope>NUCLEOTIDE SEQUENCE [LARGE SCALE GENOMIC DNA]</scope>
    <source>
        <strain evidence="2 3">DSM 44637</strain>
    </source>
</reference>
<dbReference type="SUPFAM" id="SSF54909">
    <property type="entry name" value="Dimeric alpha+beta barrel"/>
    <property type="match status" value="1"/>
</dbReference>
<dbReference type="GO" id="GO:0004497">
    <property type="term" value="F:monooxygenase activity"/>
    <property type="evidence" value="ECO:0007669"/>
    <property type="project" value="UniProtKB-KW"/>
</dbReference>
<dbReference type="PROSITE" id="PS51725">
    <property type="entry name" value="ABM"/>
    <property type="match status" value="1"/>
</dbReference>
<dbReference type="RefSeq" id="WP_093574902.1">
    <property type="nucleotide sequence ID" value="NZ_FOWC01000007.1"/>
</dbReference>
<dbReference type="Pfam" id="PF03992">
    <property type="entry name" value="ABM"/>
    <property type="match status" value="1"/>
</dbReference>